<dbReference type="Gene3D" id="3.30.565.10">
    <property type="entry name" value="Histidine kinase-like ATPase, C-terminal domain"/>
    <property type="match status" value="1"/>
</dbReference>
<keyword evidence="9" id="KW-0067">ATP-binding</keyword>
<evidence type="ECO:0000256" key="4">
    <source>
        <dbReference type="ARBA" id="ARBA00022475"/>
    </source>
</evidence>
<dbReference type="PANTHER" id="PTHR45453:SF3">
    <property type="entry name" value="HISTIDINE KINASE"/>
    <property type="match status" value="1"/>
</dbReference>
<keyword evidence="11 12" id="KW-0472">Membrane</keyword>
<keyword evidence="12" id="KW-0812">Transmembrane</keyword>
<evidence type="ECO:0000313" key="15">
    <source>
        <dbReference type="EMBL" id="PRZ13826.1"/>
    </source>
</evidence>
<dbReference type="PANTHER" id="PTHR45453">
    <property type="entry name" value="PHOSPHATE REGULON SENSOR PROTEIN PHOR"/>
    <property type="match status" value="1"/>
</dbReference>
<dbReference type="SUPFAM" id="SSF158472">
    <property type="entry name" value="HAMP domain-like"/>
    <property type="match status" value="1"/>
</dbReference>
<evidence type="ECO:0000256" key="11">
    <source>
        <dbReference type="ARBA" id="ARBA00023136"/>
    </source>
</evidence>
<gene>
    <name evidence="15" type="ORF">CLV36_10716</name>
</gene>
<keyword evidence="6" id="KW-0808">Transferase</keyword>
<feature type="domain" description="Histidine kinase" evidence="13">
    <location>
        <begin position="359"/>
        <end position="572"/>
    </location>
</feature>
<name>A0ABX5EQ24_9BACL</name>
<dbReference type="SUPFAM" id="SSF55874">
    <property type="entry name" value="ATPase domain of HSP90 chaperone/DNA topoisomerase II/histidine kinase"/>
    <property type="match status" value="1"/>
</dbReference>
<dbReference type="InterPro" id="IPR003661">
    <property type="entry name" value="HisK_dim/P_dom"/>
</dbReference>
<evidence type="ECO:0000259" key="14">
    <source>
        <dbReference type="PROSITE" id="PS50885"/>
    </source>
</evidence>
<dbReference type="PROSITE" id="PS50885">
    <property type="entry name" value="HAMP"/>
    <property type="match status" value="1"/>
</dbReference>
<dbReference type="SUPFAM" id="SSF47384">
    <property type="entry name" value="Homodimeric domain of signal transducing histidine kinase"/>
    <property type="match status" value="1"/>
</dbReference>
<evidence type="ECO:0000259" key="13">
    <source>
        <dbReference type="PROSITE" id="PS50109"/>
    </source>
</evidence>
<dbReference type="Pfam" id="PF02518">
    <property type="entry name" value="HATPase_c"/>
    <property type="match status" value="1"/>
</dbReference>
<evidence type="ECO:0000256" key="3">
    <source>
        <dbReference type="ARBA" id="ARBA00012438"/>
    </source>
</evidence>
<keyword evidence="5" id="KW-0597">Phosphoprotein</keyword>
<feature type="transmembrane region" description="Helical" evidence="12">
    <location>
        <begin position="264"/>
        <end position="283"/>
    </location>
</feature>
<dbReference type="EC" id="2.7.13.3" evidence="3"/>
<evidence type="ECO:0000313" key="16">
    <source>
        <dbReference type="Proteomes" id="UP000238836"/>
    </source>
</evidence>
<dbReference type="InterPro" id="IPR003660">
    <property type="entry name" value="HAMP_dom"/>
</dbReference>
<dbReference type="PROSITE" id="PS50109">
    <property type="entry name" value="HIS_KIN"/>
    <property type="match status" value="1"/>
</dbReference>
<dbReference type="InterPro" id="IPR003594">
    <property type="entry name" value="HATPase_dom"/>
</dbReference>
<dbReference type="InterPro" id="IPR036097">
    <property type="entry name" value="HisK_dim/P_sf"/>
</dbReference>
<dbReference type="InterPro" id="IPR036890">
    <property type="entry name" value="HATPase_C_sf"/>
</dbReference>
<evidence type="ECO:0000256" key="1">
    <source>
        <dbReference type="ARBA" id="ARBA00000085"/>
    </source>
</evidence>
<feature type="domain" description="HAMP" evidence="14">
    <location>
        <begin position="285"/>
        <end position="337"/>
    </location>
</feature>
<keyword evidence="7" id="KW-0547">Nucleotide-binding</keyword>
<dbReference type="InterPro" id="IPR004358">
    <property type="entry name" value="Sig_transdc_His_kin-like_C"/>
</dbReference>
<dbReference type="CDD" id="cd06225">
    <property type="entry name" value="HAMP"/>
    <property type="match status" value="1"/>
</dbReference>
<keyword evidence="12" id="KW-1133">Transmembrane helix</keyword>
<keyword evidence="8" id="KW-0418">Kinase</keyword>
<dbReference type="EMBL" id="PVTZ01000007">
    <property type="protein sequence ID" value="PRZ13826.1"/>
    <property type="molecule type" value="Genomic_DNA"/>
</dbReference>
<sequence>MWDKRFFFEQYYANRKLNDIQASIKSFEKIYLNSQGNPSALQKLEQDFYRVNNTWITTLDSNGNLKSPTDFFIEVKLEGSPNNQELSNTVIRSSLYNLVDTKVAADETSPIQAGKRVAIMAIKKKAAYIPIKVQDENSGIYWGNELILKQIDDITLKYKYMNGSIALLSGTVSKIQLPDRNDASSLASTNPLFMEKIKEFQARLLLDEKKPHMAFKRTIDLTQNNVKYRLFINPIQDRRGSTVYVFSMASLQPVDEAVQMLKDYYGYLVGLTMLLILLVSFYYSKKIAQPLLQINGTTEKIAKLDFSELVPITSADEIGDLSQNINRLSRTLHSYIEKLQQDIEKEKQLEKTRKEFISSVSHELKTPLSVMKGCISILKDGVAYHKRKYYFEAMEKEIDKMDLLIVDMLELAKFESGTYSMRMDVFEIDKVLEQVCEQLSLEIKQKKLHVHLQLASVEVIANQLRIEQVITNFMTNAIRYTPERERIYIATVEEGELVKVSVENKGVQISETQLEKVWDRFYRGDTSRQRAQGGTGLGLAISKKILELHNVPYGAENTKDGVLFYFYLHKRFYPE</sequence>
<dbReference type="Gene3D" id="1.10.287.130">
    <property type="match status" value="1"/>
</dbReference>
<dbReference type="SMART" id="SM00388">
    <property type="entry name" value="HisKA"/>
    <property type="match status" value="1"/>
</dbReference>
<evidence type="ECO:0000256" key="12">
    <source>
        <dbReference type="SAM" id="Phobius"/>
    </source>
</evidence>
<evidence type="ECO:0000256" key="6">
    <source>
        <dbReference type="ARBA" id="ARBA00022679"/>
    </source>
</evidence>
<evidence type="ECO:0000256" key="8">
    <source>
        <dbReference type="ARBA" id="ARBA00022777"/>
    </source>
</evidence>
<evidence type="ECO:0000256" key="10">
    <source>
        <dbReference type="ARBA" id="ARBA00023012"/>
    </source>
</evidence>
<evidence type="ECO:0000256" key="9">
    <source>
        <dbReference type="ARBA" id="ARBA00022840"/>
    </source>
</evidence>
<evidence type="ECO:0000256" key="7">
    <source>
        <dbReference type="ARBA" id="ARBA00022741"/>
    </source>
</evidence>
<dbReference type="InterPro" id="IPR050351">
    <property type="entry name" value="BphY/WalK/GraS-like"/>
</dbReference>
<comment type="caution">
    <text evidence="15">The sequence shown here is derived from an EMBL/GenBank/DDBJ whole genome shotgun (WGS) entry which is preliminary data.</text>
</comment>
<dbReference type="Pfam" id="PF00512">
    <property type="entry name" value="HisKA"/>
    <property type="match status" value="1"/>
</dbReference>
<dbReference type="InterPro" id="IPR005467">
    <property type="entry name" value="His_kinase_dom"/>
</dbReference>
<dbReference type="Gene3D" id="6.10.340.10">
    <property type="match status" value="1"/>
</dbReference>
<keyword evidence="4" id="KW-1003">Cell membrane</keyword>
<protein>
    <recommendedName>
        <fullName evidence="3">histidine kinase</fullName>
        <ecNumber evidence="3">2.7.13.3</ecNumber>
    </recommendedName>
</protein>
<dbReference type="Pfam" id="PF00672">
    <property type="entry name" value="HAMP"/>
    <property type="match status" value="1"/>
</dbReference>
<organism evidence="15 16">
    <name type="scientific">Laceyella sediminis</name>
    <dbReference type="NCBI Taxonomy" id="573074"/>
    <lineage>
        <taxon>Bacteria</taxon>
        <taxon>Bacillati</taxon>
        <taxon>Bacillota</taxon>
        <taxon>Bacilli</taxon>
        <taxon>Bacillales</taxon>
        <taxon>Thermoactinomycetaceae</taxon>
        <taxon>Laceyella</taxon>
    </lineage>
</organism>
<accession>A0ABX5EQ24</accession>
<dbReference type="Proteomes" id="UP000238836">
    <property type="component" value="Unassembled WGS sequence"/>
</dbReference>
<dbReference type="SMART" id="SM00387">
    <property type="entry name" value="HATPase_c"/>
    <property type="match status" value="1"/>
</dbReference>
<reference evidence="15 16" key="1">
    <citation type="submission" date="2018-03" db="EMBL/GenBank/DDBJ databases">
        <title>Genomic Encyclopedia of Archaeal and Bacterial Type Strains, Phase II (KMG-II): from individual species to whole genera.</title>
        <authorList>
            <person name="Goeker M."/>
        </authorList>
    </citation>
    <scope>NUCLEOTIDE SEQUENCE [LARGE SCALE GENOMIC DNA]</scope>
    <source>
        <strain evidence="15 16">RHA1</strain>
    </source>
</reference>
<keyword evidence="10" id="KW-0902">Two-component regulatory system</keyword>
<dbReference type="SMART" id="SM00304">
    <property type="entry name" value="HAMP"/>
    <property type="match status" value="1"/>
</dbReference>
<proteinExistence type="predicted"/>
<dbReference type="PRINTS" id="PR00344">
    <property type="entry name" value="BCTRLSENSOR"/>
</dbReference>
<evidence type="ECO:0000256" key="2">
    <source>
        <dbReference type="ARBA" id="ARBA00004651"/>
    </source>
</evidence>
<keyword evidence="16" id="KW-1185">Reference proteome</keyword>
<comment type="subcellular location">
    <subcellularLocation>
        <location evidence="2">Cell membrane</location>
        <topology evidence="2">Multi-pass membrane protein</topology>
    </subcellularLocation>
</comment>
<evidence type="ECO:0000256" key="5">
    <source>
        <dbReference type="ARBA" id="ARBA00022553"/>
    </source>
</evidence>
<comment type="catalytic activity">
    <reaction evidence="1">
        <text>ATP + protein L-histidine = ADP + protein N-phospho-L-histidine.</text>
        <dbReference type="EC" id="2.7.13.3"/>
    </reaction>
</comment>
<dbReference type="CDD" id="cd00082">
    <property type="entry name" value="HisKA"/>
    <property type="match status" value="1"/>
</dbReference>